<comment type="subunit">
    <text evidence="10">Monomer.</text>
</comment>
<comment type="subcellular location">
    <subcellularLocation>
        <location evidence="10">Cytoplasm</location>
    </subcellularLocation>
</comment>
<evidence type="ECO:0000313" key="13">
    <source>
        <dbReference type="EMBL" id="OGL98900.1"/>
    </source>
</evidence>
<dbReference type="SUPFAM" id="SSF53748">
    <property type="entry name" value="Phosphoglycerate kinase"/>
    <property type="match status" value="1"/>
</dbReference>
<evidence type="ECO:0000256" key="1">
    <source>
        <dbReference type="ARBA" id="ARBA00000642"/>
    </source>
</evidence>
<feature type="binding site" evidence="10">
    <location>
        <begin position="62"/>
        <end position="65"/>
    </location>
    <ligand>
        <name>substrate</name>
    </ligand>
</feature>
<evidence type="ECO:0000256" key="8">
    <source>
        <dbReference type="ARBA" id="ARBA00022840"/>
    </source>
</evidence>
<comment type="catalytic activity">
    <reaction evidence="1 10 12">
        <text>(2R)-3-phosphoglycerate + ATP = (2R)-3-phospho-glyceroyl phosphate + ADP</text>
        <dbReference type="Rhea" id="RHEA:14801"/>
        <dbReference type="ChEBI" id="CHEBI:30616"/>
        <dbReference type="ChEBI" id="CHEBI:57604"/>
        <dbReference type="ChEBI" id="CHEBI:58272"/>
        <dbReference type="ChEBI" id="CHEBI:456216"/>
        <dbReference type="EC" id="2.7.2.3"/>
    </reaction>
</comment>
<evidence type="ECO:0000256" key="3">
    <source>
        <dbReference type="ARBA" id="ARBA00008982"/>
    </source>
</evidence>
<evidence type="ECO:0000256" key="9">
    <source>
        <dbReference type="ARBA" id="ARBA00023152"/>
    </source>
</evidence>
<dbReference type="HAMAP" id="MF_00145">
    <property type="entry name" value="Phosphoglyc_kinase"/>
    <property type="match status" value="1"/>
</dbReference>
<feature type="binding site" evidence="10 11">
    <location>
        <position position="323"/>
    </location>
    <ligand>
        <name>ATP</name>
        <dbReference type="ChEBI" id="CHEBI:30616"/>
    </ligand>
</feature>
<dbReference type="FunFam" id="3.40.50.1260:FF:000031">
    <property type="entry name" value="Phosphoglycerate kinase 1"/>
    <property type="match status" value="1"/>
</dbReference>
<dbReference type="GO" id="GO:0006094">
    <property type="term" value="P:gluconeogenesis"/>
    <property type="evidence" value="ECO:0007669"/>
    <property type="project" value="TreeGrafter"/>
</dbReference>
<dbReference type="PANTHER" id="PTHR11406">
    <property type="entry name" value="PHOSPHOGLYCERATE KINASE"/>
    <property type="match status" value="1"/>
</dbReference>
<keyword evidence="7 10" id="KW-0418">Kinase</keyword>
<feature type="binding site" evidence="10 11">
    <location>
        <position position="204"/>
    </location>
    <ligand>
        <name>ATP</name>
        <dbReference type="ChEBI" id="CHEBI:30616"/>
    </ligand>
</feature>
<dbReference type="GO" id="GO:0005524">
    <property type="term" value="F:ATP binding"/>
    <property type="evidence" value="ECO:0007669"/>
    <property type="project" value="UniProtKB-KW"/>
</dbReference>
<dbReference type="GO" id="GO:0006096">
    <property type="term" value="P:glycolytic process"/>
    <property type="evidence" value="ECO:0007669"/>
    <property type="project" value="UniProtKB-UniRule"/>
</dbReference>
<keyword evidence="8 10" id="KW-0067">ATP-binding</keyword>
<proteinExistence type="inferred from homology"/>
<feature type="binding site" evidence="10 11">
    <location>
        <begin position="351"/>
        <end position="354"/>
    </location>
    <ligand>
        <name>ATP</name>
        <dbReference type="ChEBI" id="CHEBI:30616"/>
    </ligand>
</feature>
<dbReference type="InterPro" id="IPR036043">
    <property type="entry name" value="Phosphoglycerate_kinase_sf"/>
</dbReference>
<comment type="similarity">
    <text evidence="3 10 12">Belongs to the phosphoglycerate kinase family.</text>
</comment>
<feature type="binding site" evidence="10">
    <location>
        <position position="121"/>
    </location>
    <ligand>
        <name>substrate</name>
    </ligand>
</feature>
<evidence type="ECO:0000256" key="4">
    <source>
        <dbReference type="ARBA" id="ARBA00013061"/>
    </source>
</evidence>
<dbReference type="EC" id="2.7.2.3" evidence="4 10"/>
<evidence type="ECO:0000256" key="6">
    <source>
        <dbReference type="ARBA" id="ARBA00022741"/>
    </source>
</evidence>
<keyword evidence="10" id="KW-0963">Cytoplasm</keyword>
<evidence type="ECO:0000256" key="12">
    <source>
        <dbReference type="RuleBase" id="RU000532"/>
    </source>
</evidence>
<comment type="caution">
    <text evidence="10">Lacks conserved residue(s) required for the propagation of feature annotation.</text>
</comment>
<keyword evidence="6 10" id="KW-0547">Nucleotide-binding</keyword>
<gene>
    <name evidence="10" type="primary">pgk</name>
    <name evidence="13" type="ORF">A2304_04075</name>
</gene>
<keyword evidence="5 10" id="KW-0808">Transferase</keyword>
<dbReference type="PROSITE" id="PS00111">
    <property type="entry name" value="PGLYCERATE_KINASE"/>
    <property type="match status" value="1"/>
</dbReference>
<dbReference type="Pfam" id="PF00162">
    <property type="entry name" value="PGK"/>
    <property type="match status" value="1"/>
</dbReference>
<comment type="caution">
    <text evidence="13">The sequence shown here is derived from an EMBL/GenBank/DDBJ whole genome shotgun (WGS) entry which is preliminary data.</text>
</comment>
<name>A0A1F7W7Z4_9BACT</name>
<dbReference type="AlphaFoldDB" id="A0A1F7W7Z4"/>
<dbReference type="InterPro" id="IPR015824">
    <property type="entry name" value="Phosphoglycerate_kinase_N"/>
</dbReference>
<accession>A0A1F7W7Z4</accession>
<dbReference type="PIRSF" id="PIRSF000724">
    <property type="entry name" value="Pgk"/>
    <property type="match status" value="1"/>
</dbReference>
<evidence type="ECO:0000256" key="5">
    <source>
        <dbReference type="ARBA" id="ARBA00022679"/>
    </source>
</evidence>
<evidence type="ECO:0000313" key="14">
    <source>
        <dbReference type="Proteomes" id="UP000176501"/>
    </source>
</evidence>
<dbReference type="GO" id="GO:0005829">
    <property type="term" value="C:cytosol"/>
    <property type="evidence" value="ECO:0007669"/>
    <property type="project" value="TreeGrafter"/>
</dbReference>
<dbReference type="GO" id="GO:0043531">
    <property type="term" value="F:ADP binding"/>
    <property type="evidence" value="ECO:0007669"/>
    <property type="project" value="TreeGrafter"/>
</dbReference>
<evidence type="ECO:0000256" key="7">
    <source>
        <dbReference type="ARBA" id="ARBA00022777"/>
    </source>
</evidence>
<reference evidence="13 14" key="1">
    <citation type="journal article" date="2016" name="Nat. Commun.">
        <title>Thousands of microbial genomes shed light on interconnected biogeochemical processes in an aquifer system.</title>
        <authorList>
            <person name="Anantharaman K."/>
            <person name="Brown C.T."/>
            <person name="Hug L.A."/>
            <person name="Sharon I."/>
            <person name="Castelle C.J."/>
            <person name="Probst A.J."/>
            <person name="Thomas B.C."/>
            <person name="Singh A."/>
            <person name="Wilkins M.J."/>
            <person name="Karaoz U."/>
            <person name="Brodie E.L."/>
            <person name="Williams K.H."/>
            <person name="Hubbard S.S."/>
            <person name="Banfield J.F."/>
        </authorList>
    </citation>
    <scope>NUCLEOTIDE SEQUENCE [LARGE SCALE GENOMIC DNA]</scope>
</reference>
<dbReference type="InterPro" id="IPR001576">
    <property type="entry name" value="Phosphoglycerate_kinase"/>
</dbReference>
<dbReference type="InterPro" id="IPR015911">
    <property type="entry name" value="Phosphoglycerate_kinase_CS"/>
</dbReference>
<evidence type="ECO:0000256" key="11">
    <source>
        <dbReference type="PIRSR" id="PIRSR000724-2"/>
    </source>
</evidence>
<evidence type="ECO:0000256" key="2">
    <source>
        <dbReference type="ARBA" id="ARBA00004838"/>
    </source>
</evidence>
<keyword evidence="9 10" id="KW-0324">Glycolysis</keyword>
<comment type="pathway">
    <text evidence="2 10">Carbohydrate degradation; glycolysis; pyruvate from D-glyceraldehyde 3-phosphate: step 2/5.</text>
</comment>
<dbReference type="Proteomes" id="UP000176501">
    <property type="component" value="Unassembled WGS sequence"/>
</dbReference>
<dbReference type="GO" id="GO:0004618">
    <property type="term" value="F:phosphoglycerate kinase activity"/>
    <property type="evidence" value="ECO:0007669"/>
    <property type="project" value="UniProtKB-UniRule"/>
</dbReference>
<sequence length="394" mass="42814">MRLRTLRNGVNLSGKRVLLRIDANVPIAKGKAADGPHGKIARAAVDIEWLRQRGAKVIVMTHLGRPGGKRVPAYSVRPVAKRLSGLLVTEVRVAHDIVGPSARRLVRQMKNGDVIMLENVRFDPGEERNSTALADALSQLGDIYMNDAFAVSHRAHASVDAITSELTSYAGPQLATEVEVLERVMRHPKHPFVLVMGGLKMKDKLPVLRSLAPEADRVIVGGALAHAFFAAQEREIGRSAYDQNGVADARKILGEWGGKIWLPTDVVVAKSLRKDASRRTVAVEDIRKTDRVVDVGPETLRRYKEEIQRAKMVVWNGPFGYCEREPFCAGSFEIARAIASRTRSAVTVVGGGDTIPVVEAAGVADRFTLLSTGGGAMLEFLAGEKMPGIKALEV</sequence>
<protein>
    <recommendedName>
        <fullName evidence="4 10">Phosphoglycerate kinase</fullName>
        <ecNumber evidence="4 10">2.7.2.3</ecNumber>
    </recommendedName>
</protein>
<feature type="binding site" evidence="10">
    <location>
        <position position="154"/>
    </location>
    <ligand>
        <name>substrate</name>
    </ligand>
</feature>
<organism evidence="13 14">
    <name type="scientific">Candidatus Uhrbacteria bacterium RIFOXYB2_FULL_57_15</name>
    <dbReference type="NCBI Taxonomy" id="1802422"/>
    <lineage>
        <taxon>Bacteria</taxon>
        <taxon>Candidatus Uhriibacteriota</taxon>
    </lineage>
</organism>
<dbReference type="UniPathway" id="UPA00109">
    <property type="reaction ID" value="UER00185"/>
</dbReference>
<dbReference type="PRINTS" id="PR00477">
    <property type="entry name" value="PHGLYCKINASE"/>
</dbReference>
<dbReference type="Gene3D" id="3.40.50.1260">
    <property type="entry name" value="Phosphoglycerate kinase, N-terminal domain"/>
    <property type="match status" value="2"/>
</dbReference>
<evidence type="ECO:0000256" key="10">
    <source>
        <dbReference type="HAMAP-Rule" id="MF_00145"/>
    </source>
</evidence>
<dbReference type="PANTHER" id="PTHR11406:SF23">
    <property type="entry name" value="PHOSPHOGLYCERATE KINASE 1, CHLOROPLASTIC-RELATED"/>
    <property type="match status" value="1"/>
</dbReference>
<dbReference type="EMBL" id="MGFE01000012">
    <property type="protein sequence ID" value="OGL98900.1"/>
    <property type="molecule type" value="Genomic_DNA"/>
</dbReference>